<dbReference type="HOGENOM" id="CLU_002706_0_0_1"/>
<proteinExistence type="predicted"/>
<accession>D8RUJ1</accession>
<protein>
    <recommendedName>
        <fullName evidence="4">Pentatricopeptide repeat-containing protein</fullName>
    </recommendedName>
</protein>
<evidence type="ECO:0000313" key="2">
    <source>
        <dbReference type="EMBL" id="EFJ24413.1"/>
    </source>
</evidence>
<dbReference type="Gramene" id="EFJ24413">
    <property type="protein sequence ID" value="EFJ24413"/>
    <property type="gene ID" value="SELMODRAFT_102321"/>
</dbReference>
<dbReference type="Proteomes" id="UP000001514">
    <property type="component" value="Unassembled WGS sequence"/>
</dbReference>
<sequence>SKHLFDRMRQRDLISWNSPLGLRPHKAGELFYRMPERNILLDMVDEVCFVSALIACSRRGKTEDGRCCLVSMIGDFVLRGSKQHYSCMVDALARSGRLRNSEELIATMPFVPRP</sequence>
<dbReference type="eggNOG" id="KOG4197">
    <property type="taxonomic scope" value="Eukaryota"/>
</dbReference>
<evidence type="ECO:0008006" key="4">
    <source>
        <dbReference type="Google" id="ProtNLM"/>
    </source>
</evidence>
<dbReference type="InterPro" id="IPR002885">
    <property type="entry name" value="PPR_rpt"/>
</dbReference>
<dbReference type="PANTHER" id="PTHR47926">
    <property type="entry name" value="PENTATRICOPEPTIDE REPEAT-CONTAINING PROTEIN"/>
    <property type="match status" value="1"/>
</dbReference>
<dbReference type="Gene3D" id="1.25.40.10">
    <property type="entry name" value="Tetratricopeptide repeat domain"/>
    <property type="match status" value="1"/>
</dbReference>
<evidence type="ECO:0000313" key="3">
    <source>
        <dbReference type="Proteomes" id="UP000001514"/>
    </source>
</evidence>
<keyword evidence="3" id="KW-1185">Reference proteome</keyword>
<dbReference type="EMBL" id="GL377590">
    <property type="protein sequence ID" value="EFJ24413.1"/>
    <property type="molecule type" value="Genomic_DNA"/>
</dbReference>
<name>D8RUJ1_SELML</name>
<evidence type="ECO:0000256" key="1">
    <source>
        <dbReference type="ARBA" id="ARBA00022737"/>
    </source>
</evidence>
<reference evidence="2 3" key="1">
    <citation type="journal article" date="2011" name="Science">
        <title>The Selaginella genome identifies genetic changes associated with the evolution of vascular plants.</title>
        <authorList>
            <person name="Banks J.A."/>
            <person name="Nishiyama T."/>
            <person name="Hasebe M."/>
            <person name="Bowman J.L."/>
            <person name="Gribskov M."/>
            <person name="dePamphilis C."/>
            <person name="Albert V.A."/>
            <person name="Aono N."/>
            <person name="Aoyama T."/>
            <person name="Ambrose B.A."/>
            <person name="Ashton N.W."/>
            <person name="Axtell M.J."/>
            <person name="Barker E."/>
            <person name="Barker M.S."/>
            <person name="Bennetzen J.L."/>
            <person name="Bonawitz N.D."/>
            <person name="Chapple C."/>
            <person name="Cheng C."/>
            <person name="Correa L.G."/>
            <person name="Dacre M."/>
            <person name="DeBarry J."/>
            <person name="Dreyer I."/>
            <person name="Elias M."/>
            <person name="Engstrom E.M."/>
            <person name="Estelle M."/>
            <person name="Feng L."/>
            <person name="Finet C."/>
            <person name="Floyd S.K."/>
            <person name="Frommer W.B."/>
            <person name="Fujita T."/>
            <person name="Gramzow L."/>
            <person name="Gutensohn M."/>
            <person name="Harholt J."/>
            <person name="Hattori M."/>
            <person name="Heyl A."/>
            <person name="Hirai T."/>
            <person name="Hiwatashi Y."/>
            <person name="Ishikawa M."/>
            <person name="Iwata M."/>
            <person name="Karol K.G."/>
            <person name="Koehler B."/>
            <person name="Kolukisaoglu U."/>
            <person name="Kubo M."/>
            <person name="Kurata T."/>
            <person name="Lalonde S."/>
            <person name="Li K."/>
            <person name="Li Y."/>
            <person name="Litt A."/>
            <person name="Lyons E."/>
            <person name="Manning G."/>
            <person name="Maruyama T."/>
            <person name="Michael T.P."/>
            <person name="Mikami K."/>
            <person name="Miyazaki S."/>
            <person name="Morinaga S."/>
            <person name="Murata T."/>
            <person name="Mueller-Roeber B."/>
            <person name="Nelson D.R."/>
            <person name="Obara M."/>
            <person name="Oguri Y."/>
            <person name="Olmstead R.G."/>
            <person name="Onodera N."/>
            <person name="Petersen B.L."/>
            <person name="Pils B."/>
            <person name="Prigge M."/>
            <person name="Rensing S.A."/>
            <person name="Riano-Pachon D.M."/>
            <person name="Roberts A.W."/>
            <person name="Sato Y."/>
            <person name="Scheller H.V."/>
            <person name="Schulz B."/>
            <person name="Schulz C."/>
            <person name="Shakirov E.V."/>
            <person name="Shibagaki N."/>
            <person name="Shinohara N."/>
            <person name="Shippen D.E."/>
            <person name="Soerensen I."/>
            <person name="Sotooka R."/>
            <person name="Sugimoto N."/>
            <person name="Sugita M."/>
            <person name="Sumikawa N."/>
            <person name="Tanurdzic M."/>
            <person name="Theissen G."/>
            <person name="Ulvskov P."/>
            <person name="Wakazuki S."/>
            <person name="Weng J.K."/>
            <person name="Willats W.W."/>
            <person name="Wipf D."/>
            <person name="Wolf P.G."/>
            <person name="Yang L."/>
            <person name="Zimmer A.D."/>
            <person name="Zhu Q."/>
            <person name="Mitros T."/>
            <person name="Hellsten U."/>
            <person name="Loque D."/>
            <person name="Otillar R."/>
            <person name="Salamov A."/>
            <person name="Schmutz J."/>
            <person name="Shapiro H."/>
            <person name="Lindquist E."/>
            <person name="Lucas S."/>
            <person name="Rokhsar D."/>
            <person name="Grigoriev I.V."/>
        </authorList>
    </citation>
    <scope>NUCLEOTIDE SEQUENCE [LARGE SCALE GENOMIC DNA]</scope>
</reference>
<dbReference type="InterPro" id="IPR046960">
    <property type="entry name" value="PPR_At4g14850-like_plant"/>
</dbReference>
<dbReference type="GO" id="GO:0003723">
    <property type="term" value="F:RNA binding"/>
    <property type="evidence" value="ECO:0007669"/>
    <property type="project" value="InterPro"/>
</dbReference>
<organism evidence="3">
    <name type="scientific">Selaginella moellendorffii</name>
    <name type="common">Spikemoss</name>
    <dbReference type="NCBI Taxonomy" id="88036"/>
    <lineage>
        <taxon>Eukaryota</taxon>
        <taxon>Viridiplantae</taxon>
        <taxon>Streptophyta</taxon>
        <taxon>Embryophyta</taxon>
        <taxon>Tracheophyta</taxon>
        <taxon>Lycopodiopsida</taxon>
        <taxon>Selaginellales</taxon>
        <taxon>Selaginellaceae</taxon>
        <taxon>Selaginella</taxon>
    </lineage>
</organism>
<dbReference type="AlphaFoldDB" id="D8RUJ1"/>
<dbReference type="Pfam" id="PF01535">
    <property type="entry name" value="PPR"/>
    <property type="match status" value="1"/>
</dbReference>
<dbReference type="InParanoid" id="D8RUJ1"/>
<gene>
    <name evidence="2" type="ORF">SELMODRAFT_102321</name>
</gene>
<dbReference type="InterPro" id="IPR011990">
    <property type="entry name" value="TPR-like_helical_dom_sf"/>
</dbReference>
<feature type="non-terminal residue" evidence="2">
    <location>
        <position position="1"/>
    </location>
</feature>
<dbReference type="GO" id="GO:0009451">
    <property type="term" value="P:RNA modification"/>
    <property type="evidence" value="ECO:0007669"/>
    <property type="project" value="InterPro"/>
</dbReference>
<keyword evidence="1" id="KW-0677">Repeat</keyword>
<dbReference type="KEGG" id="smo:SELMODRAFT_102321"/>